<dbReference type="GO" id="GO:0005886">
    <property type="term" value="C:plasma membrane"/>
    <property type="evidence" value="ECO:0007669"/>
    <property type="project" value="UniProtKB-SubCell"/>
</dbReference>
<evidence type="ECO:0000256" key="1">
    <source>
        <dbReference type="ARBA" id="ARBA00004651"/>
    </source>
</evidence>
<keyword evidence="8" id="KW-1185">Reference proteome</keyword>
<feature type="transmembrane region" description="Helical" evidence="6">
    <location>
        <begin position="439"/>
        <end position="460"/>
    </location>
</feature>
<feature type="transmembrane region" description="Helical" evidence="6">
    <location>
        <begin position="317"/>
        <end position="340"/>
    </location>
</feature>
<dbReference type="AlphaFoldDB" id="U5QNH4"/>
<evidence type="ECO:0000256" key="4">
    <source>
        <dbReference type="ARBA" id="ARBA00022989"/>
    </source>
</evidence>
<name>U5QNH4_GLOK1</name>
<sequence length="507" mass="55626">MPESTAGTLTGGRLLAKNTISSLAAQAVPVLVSLFAIPILIGQLGTDRFGVLTLAWVVIGYFSLFDFGLGRALTQLLAEQLGLGEQEKLSSLTWTSLLLMLGLGLTGAAILVAVTPWLVYSALKVPLPLQQETLASFYLLSASIPCVIVTAGLRGILEVLQRFDLINAIRIPAGIFNYLGPVLVLPFSRSLVPVVLVLAASRLITCLAHYLLCLRAFPYLKGRIEFSKEVLPRLLRFGGWMTVSNVISPLLAYVDRFLIGAVVSISAAAYYATPSEAVSRLSLVAGTIANVMFPAFATSYIQDRKYTELLFVRSLRYLSFVLLPVVLVGTTLSQEILSLWLGSEFASHSYRVAQWILIGIYVNSLAQIALCLVQAVGKPDLSARLHFVEAPLYLVGLYWLVSKAGIEGAALAWLARVTADMVLLFVLIQKYLPGRWKRLRQLFLLLGVPMLSFIPAFVLIGPIAKLVYLFIVLPAWIVVTWSVLLAPEERQAMLRIVSERTLRFKMD</sequence>
<gene>
    <name evidence="7" type="ORF">GKIL_4230</name>
</gene>
<evidence type="ECO:0000256" key="3">
    <source>
        <dbReference type="ARBA" id="ARBA00022692"/>
    </source>
</evidence>
<keyword evidence="2" id="KW-1003">Cell membrane</keyword>
<proteinExistence type="predicted"/>
<feature type="transmembrane region" description="Helical" evidence="6">
    <location>
        <begin position="352"/>
        <end position="373"/>
    </location>
</feature>
<dbReference type="Proteomes" id="UP000017396">
    <property type="component" value="Chromosome"/>
</dbReference>
<dbReference type="CDD" id="cd13128">
    <property type="entry name" value="MATE_Wzx_like"/>
    <property type="match status" value="1"/>
</dbReference>
<keyword evidence="5 6" id="KW-0472">Membrane</keyword>
<keyword evidence="3 6" id="KW-0812">Transmembrane</keyword>
<feature type="transmembrane region" description="Helical" evidence="6">
    <location>
        <begin position="385"/>
        <end position="402"/>
    </location>
</feature>
<protein>
    <submittedName>
        <fullName evidence="7">Polysaccharide biosynthesis protein</fullName>
    </submittedName>
</protein>
<dbReference type="EMBL" id="CP003587">
    <property type="protein sequence ID" value="AGY60476.1"/>
    <property type="molecule type" value="Genomic_DNA"/>
</dbReference>
<feature type="transmembrane region" description="Helical" evidence="6">
    <location>
        <begin position="466"/>
        <end position="486"/>
    </location>
</feature>
<feature type="transmembrane region" description="Helical" evidence="6">
    <location>
        <begin position="277"/>
        <end position="296"/>
    </location>
</feature>
<dbReference type="Pfam" id="PF13440">
    <property type="entry name" value="Polysacc_synt_3"/>
    <property type="match status" value="1"/>
</dbReference>
<feature type="transmembrane region" description="Helical" evidence="6">
    <location>
        <begin position="23"/>
        <end position="41"/>
    </location>
</feature>
<dbReference type="PANTHER" id="PTHR30250:SF26">
    <property type="entry name" value="PSMA PROTEIN"/>
    <property type="match status" value="1"/>
</dbReference>
<evidence type="ECO:0000313" key="7">
    <source>
        <dbReference type="EMBL" id="AGY60476.1"/>
    </source>
</evidence>
<feature type="transmembrane region" description="Helical" evidence="6">
    <location>
        <begin position="53"/>
        <end position="73"/>
    </location>
</feature>
<evidence type="ECO:0000256" key="6">
    <source>
        <dbReference type="SAM" id="Phobius"/>
    </source>
</evidence>
<dbReference type="KEGG" id="glj:GKIL_4230"/>
<dbReference type="HOGENOM" id="CLU_040633_1_0_3"/>
<dbReference type="eggNOG" id="COG2244">
    <property type="taxonomic scope" value="Bacteria"/>
</dbReference>
<feature type="transmembrane region" description="Helical" evidence="6">
    <location>
        <begin position="408"/>
        <end position="427"/>
    </location>
</feature>
<keyword evidence="4 6" id="KW-1133">Transmembrane helix</keyword>
<feature type="transmembrane region" description="Helical" evidence="6">
    <location>
        <begin position="94"/>
        <end position="117"/>
    </location>
</feature>
<dbReference type="OrthoDB" id="9812647at2"/>
<feature type="transmembrane region" description="Helical" evidence="6">
    <location>
        <begin position="169"/>
        <end position="188"/>
    </location>
</feature>
<evidence type="ECO:0000256" key="2">
    <source>
        <dbReference type="ARBA" id="ARBA00022475"/>
    </source>
</evidence>
<dbReference type="STRING" id="1183438.GKIL_4230"/>
<organism evidence="7 8">
    <name type="scientific">Gloeobacter kilaueensis (strain ATCC BAA-2537 / CCAP 1431/1 / ULC 316 / JS1)</name>
    <dbReference type="NCBI Taxonomy" id="1183438"/>
    <lineage>
        <taxon>Bacteria</taxon>
        <taxon>Bacillati</taxon>
        <taxon>Cyanobacteriota</taxon>
        <taxon>Cyanophyceae</taxon>
        <taxon>Gloeobacterales</taxon>
        <taxon>Gloeobacteraceae</taxon>
        <taxon>Gloeobacter</taxon>
    </lineage>
</organism>
<dbReference type="InterPro" id="IPR050833">
    <property type="entry name" value="Poly_Biosynth_Transport"/>
</dbReference>
<evidence type="ECO:0000313" key="8">
    <source>
        <dbReference type="Proteomes" id="UP000017396"/>
    </source>
</evidence>
<feature type="transmembrane region" description="Helical" evidence="6">
    <location>
        <begin position="137"/>
        <end position="157"/>
    </location>
</feature>
<dbReference type="PANTHER" id="PTHR30250">
    <property type="entry name" value="PST FAMILY PREDICTED COLANIC ACID TRANSPORTER"/>
    <property type="match status" value="1"/>
</dbReference>
<feature type="transmembrane region" description="Helical" evidence="6">
    <location>
        <begin position="250"/>
        <end position="271"/>
    </location>
</feature>
<reference evidence="7 8" key="1">
    <citation type="journal article" date="2013" name="PLoS ONE">
        <title>Cultivation and Complete Genome Sequencing of Gloeobacter kilaueensis sp. nov., from a Lava Cave in Kilauea Caldera, Hawai'i.</title>
        <authorList>
            <person name="Saw J.H."/>
            <person name="Schatz M."/>
            <person name="Brown M.V."/>
            <person name="Kunkel D.D."/>
            <person name="Foster J.S."/>
            <person name="Shick H."/>
            <person name="Christensen S."/>
            <person name="Hou S."/>
            <person name="Wan X."/>
            <person name="Donachie S.P."/>
        </authorList>
    </citation>
    <scope>NUCLEOTIDE SEQUENCE [LARGE SCALE GENOMIC DNA]</scope>
    <source>
        <strain evidence="8">JS</strain>
    </source>
</reference>
<accession>U5QNH4</accession>
<comment type="subcellular location">
    <subcellularLocation>
        <location evidence="1">Cell membrane</location>
        <topology evidence="1">Multi-pass membrane protein</topology>
    </subcellularLocation>
</comment>
<evidence type="ECO:0000256" key="5">
    <source>
        <dbReference type="ARBA" id="ARBA00023136"/>
    </source>
</evidence>
<feature type="transmembrane region" description="Helical" evidence="6">
    <location>
        <begin position="194"/>
        <end position="214"/>
    </location>
</feature>
<dbReference type="RefSeq" id="WP_023175830.1">
    <property type="nucleotide sequence ID" value="NC_022600.1"/>
</dbReference>